<proteinExistence type="predicted"/>
<evidence type="ECO:0000313" key="2">
    <source>
        <dbReference type="RefSeq" id="XP_073791979.1"/>
    </source>
</evidence>
<dbReference type="RefSeq" id="XP_073791979.1">
    <property type="nucleotide sequence ID" value="XM_073935878.1"/>
</dbReference>
<organism evidence="1 2">
    <name type="scientific">Danio rerio</name>
    <name type="common">Zebrafish</name>
    <name type="synonym">Brachydanio rerio</name>
    <dbReference type="NCBI Taxonomy" id="7955"/>
    <lineage>
        <taxon>Eukaryota</taxon>
        <taxon>Metazoa</taxon>
        <taxon>Chordata</taxon>
        <taxon>Craniata</taxon>
        <taxon>Vertebrata</taxon>
        <taxon>Euteleostomi</taxon>
        <taxon>Actinopterygii</taxon>
        <taxon>Neopterygii</taxon>
        <taxon>Teleostei</taxon>
        <taxon>Ostariophysi</taxon>
        <taxon>Cypriniformes</taxon>
        <taxon>Danionidae</taxon>
        <taxon>Danioninae</taxon>
        <taxon>Danio</taxon>
    </lineage>
</organism>
<evidence type="ECO:0000313" key="1">
    <source>
        <dbReference type="Proteomes" id="UP000000437"/>
    </source>
</evidence>
<protein>
    <submittedName>
        <fullName evidence="2">Calcium-binding protein 8 isoform X5</fullName>
    </submittedName>
</protein>
<accession>A0AC58ICM2</accession>
<name>A0AC58ICM2_DANRE</name>
<dbReference type="Proteomes" id="UP000000437">
    <property type="component" value="Chromosome 21"/>
</dbReference>
<keyword evidence="1" id="KW-1185">Reference proteome</keyword>
<reference evidence="2" key="1">
    <citation type="submission" date="2025-08" db="UniProtKB">
        <authorList>
            <consortium name="RefSeq"/>
        </authorList>
    </citation>
    <scope>IDENTIFICATION</scope>
    <source>
        <strain evidence="2">Tuebingen</strain>
        <tissue evidence="2">Fibroblasts and whole tissue</tissue>
    </source>
</reference>
<gene>
    <name evidence="2" type="primary">caln2</name>
</gene>
<sequence>MPFHHVRAGLLYTDNYLSTSLSETSEEQLANISTEELGEIREAFRVLDRDGNGFISKQELGMAMRSLGYMPSEVELAIIMQRLDMDGDGQVDFDEFMTILGPKLVSSETREGFLGSTIDSIFWQTCWIHLIC</sequence>